<keyword evidence="4" id="KW-0804">Transcription</keyword>
<protein>
    <recommendedName>
        <fullName evidence="7">Zn(2)-C6 fungal-type domain-containing protein</fullName>
    </recommendedName>
</protein>
<dbReference type="STRING" id="1093900.A0A507B5Q0"/>
<evidence type="ECO:0000256" key="4">
    <source>
        <dbReference type="ARBA" id="ARBA00023163"/>
    </source>
</evidence>
<dbReference type="OrthoDB" id="3429912at2759"/>
<evidence type="ECO:0000256" key="6">
    <source>
        <dbReference type="SAM" id="MobiDB-lite"/>
    </source>
</evidence>
<dbReference type="PROSITE" id="PS50048">
    <property type="entry name" value="ZN2_CY6_FUNGAL_2"/>
    <property type="match status" value="1"/>
</dbReference>
<dbReference type="GO" id="GO:0005634">
    <property type="term" value="C:nucleus"/>
    <property type="evidence" value="ECO:0007669"/>
    <property type="project" value="UniProtKB-SubCell"/>
</dbReference>
<name>A0A507B5Q0_9PEZI</name>
<dbReference type="PANTHER" id="PTHR31845:SF17">
    <property type="entry name" value="ZN(II)2CYS6 TRANSCRIPTION FACTOR (EUROFUNG)"/>
    <property type="match status" value="1"/>
</dbReference>
<dbReference type="GeneID" id="41968303"/>
<dbReference type="GO" id="GO:0000976">
    <property type="term" value="F:transcription cis-regulatory region binding"/>
    <property type="evidence" value="ECO:0007669"/>
    <property type="project" value="TreeGrafter"/>
</dbReference>
<feature type="domain" description="Zn(2)-C6 fungal-type" evidence="7">
    <location>
        <begin position="13"/>
        <end position="45"/>
    </location>
</feature>
<feature type="compositionally biased region" description="Gly residues" evidence="6">
    <location>
        <begin position="143"/>
        <end position="155"/>
    </location>
</feature>
<evidence type="ECO:0000256" key="5">
    <source>
        <dbReference type="ARBA" id="ARBA00023242"/>
    </source>
</evidence>
<feature type="region of interest" description="Disordered" evidence="6">
    <location>
        <begin position="710"/>
        <end position="771"/>
    </location>
</feature>
<keyword evidence="9" id="KW-1185">Reference proteome</keyword>
<feature type="region of interest" description="Disordered" evidence="6">
    <location>
        <begin position="107"/>
        <end position="201"/>
    </location>
</feature>
<evidence type="ECO:0000313" key="8">
    <source>
        <dbReference type="EMBL" id="TPX12679.1"/>
    </source>
</evidence>
<keyword evidence="3" id="KW-0238">DNA-binding</keyword>
<evidence type="ECO:0000313" key="9">
    <source>
        <dbReference type="Proteomes" id="UP000319257"/>
    </source>
</evidence>
<dbReference type="EMBL" id="SKBQ01000003">
    <property type="protein sequence ID" value="TPX12679.1"/>
    <property type="molecule type" value="Genomic_DNA"/>
</dbReference>
<dbReference type="PANTHER" id="PTHR31845">
    <property type="entry name" value="FINGER DOMAIN PROTEIN, PUTATIVE-RELATED"/>
    <property type="match status" value="1"/>
</dbReference>
<sequence>MEATPPQPPRQAACLVCRRSKIRCDWLPNHNKCKRCIQLDADCVRPAFHVGRRKGIKNKRKGLDKALFKIEQAIRRARTGDQTAEDDKAIRDLQALLGDGGKDAASAAVSASVSGPGGDSGLHRPGPGGRRRSSHSQSMSMDSGGGGGGGGGGLGQQDSSSDEDDELPDAGMGAGTGVGVNGMVVGDNDASPSNADESMGVDDAENPLQLLARASRLELSPNGGGGRAALKRASSGAAGDHHRSSRKRKEHPDEDNIRSFFSPLRVNLDVGEDVDPIDLGLVTEDEAESLFSFFHANLAHTRWGLDPKLYTMAFTRSRSAFLLTSILAASALFLPSAAALSKRLSNHSKTLAHRVMTRRHRSVEIVLAFMFNVPWSFPGQHSTDDEACWYVAMATTIAIDLSLHKVLVPYETLLGGSAPPQVAALNRADCVDPKQALAVDGFGHVAPASDLGRRLLRTRERCWLSLFVLERGMSLARGRSYIVPVTRSLKDCDSWHRSGIADPMDGHLVSMAVLRRNLDGLFATVRSLCDGAQTMSADGSLTAQSIQGVIEKFFDQWFAEWGVTIGSGPHCRLPPYVEILVTHTRLSTYSSVINHPTAPVEVRQFFRSAGLSSALNVMRTAIQGEAQLKSMPNNTTIMISFAACFALTLSGYTSGSSNLAPSVRTLVQETADVLERIGSVTAHRNGLSRLYGNYLRRIVRKAATTAGKPAAAAVEASSRPPAIPENQPPSSLQQQYQQAQHQLQQQHQHQQHVQQAQQAQQAQHQQQQQHIMTTPTLSVASDSLAQQAQHADYLAQAALQPSPLQFSAMSDDQILEVLNQPGNEFDPSFGSLAWADMMTFEGLNWPNLT</sequence>
<keyword evidence="5" id="KW-0539">Nucleus</keyword>
<keyword evidence="2" id="KW-0805">Transcription regulation</keyword>
<evidence type="ECO:0000256" key="2">
    <source>
        <dbReference type="ARBA" id="ARBA00023015"/>
    </source>
</evidence>
<reference evidence="8 9" key="1">
    <citation type="submission" date="2019-06" db="EMBL/GenBank/DDBJ databases">
        <title>Draft genome sequence of the filamentous fungus Phialemoniopsis curvata isolated from diesel fuel.</title>
        <authorList>
            <person name="Varaljay V.A."/>
            <person name="Lyon W.J."/>
            <person name="Crouch A.L."/>
            <person name="Drake C.E."/>
            <person name="Hollomon J.M."/>
            <person name="Nadeau L.J."/>
            <person name="Nunn H.S."/>
            <person name="Stevenson B.S."/>
            <person name="Bojanowski C.L."/>
            <person name="Crookes-Goodson W.J."/>
        </authorList>
    </citation>
    <scope>NUCLEOTIDE SEQUENCE [LARGE SCALE GENOMIC DNA]</scope>
    <source>
        <strain evidence="8 9">D216</strain>
    </source>
</reference>
<dbReference type="RefSeq" id="XP_030994390.1">
    <property type="nucleotide sequence ID" value="XM_031143437.1"/>
</dbReference>
<dbReference type="PROSITE" id="PS00463">
    <property type="entry name" value="ZN2_CY6_FUNGAL_1"/>
    <property type="match status" value="1"/>
</dbReference>
<dbReference type="Pfam" id="PF00172">
    <property type="entry name" value="Zn_clus"/>
    <property type="match status" value="1"/>
</dbReference>
<dbReference type="GO" id="GO:0000981">
    <property type="term" value="F:DNA-binding transcription factor activity, RNA polymerase II-specific"/>
    <property type="evidence" value="ECO:0007669"/>
    <property type="project" value="InterPro"/>
</dbReference>
<dbReference type="InterPro" id="IPR001138">
    <property type="entry name" value="Zn2Cys6_DnaBD"/>
</dbReference>
<dbReference type="AlphaFoldDB" id="A0A507B5Q0"/>
<evidence type="ECO:0000256" key="1">
    <source>
        <dbReference type="ARBA" id="ARBA00004123"/>
    </source>
</evidence>
<accession>A0A507B5Q0</accession>
<evidence type="ECO:0000256" key="3">
    <source>
        <dbReference type="ARBA" id="ARBA00023125"/>
    </source>
</evidence>
<comment type="caution">
    <text evidence="8">The sequence shown here is derived from an EMBL/GenBank/DDBJ whole genome shotgun (WGS) entry which is preliminary data.</text>
</comment>
<dbReference type="CDD" id="cd00067">
    <property type="entry name" value="GAL4"/>
    <property type="match status" value="1"/>
</dbReference>
<feature type="compositionally biased region" description="Low complexity" evidence="6">
    <location>
        <begin position="710"/>
        <end position="720"/>
    </location>
</feature>
<dbReference type="SMART" id="SM00066">
    <property type="entry name" value="GAL4"/>
    <property type="match status" value="1"/>
</dbReference>
<dbReference type="Proteomes" id="UP000319257">
    <property type="component" value="Unassembled WGS sequence"/>
</dbReference>
<comment type="subcellular location">
    <subcellularLocation>
        <location evidence="1">Nucleus</location>
    </subcellularLocation>
</comment>
<organism evidence="8 9">
    <name type="scientific">Thyridium curvatum</name>
    <dbReference type="NCBI Taxonomy" id="1093900"/>
    <lineage>
        <taxon>Eukaryota</taxon>
        <taxon>Fungi</taxon>
        <taxon>Dikarya</taxon>
        <taxon>Ascomycota</taxon>
        <taxon>Pezizomycotina</taxon>
        <taxon>Sordariomycetes</taxon>
        <taxon>Sordariomycetidae</taxon>
        <taxon>Thyridiales</taxon>
        <taxon>Thyridiaceae</taxon>
        <taxon>Thyridium</taxon>
    </lineage>
</organism>
<dbReference type="CDD" id="cd12148">
    <property type="entry name" value="fungal_TF_MHR"/>
    <property type="match status" value="1"/>
</dbReference>
<feature type="compositionally biased region" description="Low complexity" evidence="6">
    <location>
        <begin position="181"/>
        <end position="190"/>
    </location>
</feature>
<gene>
    <name evidence="8" type="ORF">E0L32_000856</name>
</gene>
<dbReference type="InterPro" id="IPR036864">
    <property type="entry name" value="Zn2-C6_fun-type_DNA-bd_sf"/>
</dbReference>
<dbReference type="SUPFAM" id="SSF57701">
    <property type="entry name" value="Zn2/Cys6 DNA-binding domain"/>
    <property type="match status" value="1"/>
</dbReference>
<dbReference type="InParanoid" id="A0A507B5Q0"/>
<evidence type="ECO:0000259" key="7">
    <source>
        <dbReference type="PROSITE" id="PS50048"/>
    </source>
</evidence>
<dbReference type="Gene3D" id="4.10.240.10">
    <property type="entry name" value="Zn(2)-C6 fungal-type DNA-binding domain"/>
    <property type="match status" value="1"/>
</dbReference>
<dbReference type="InterPro" id="IPR051089">
    <property type="entry name" value="prtT"/>
</dbReference>
<proteinExistence type="predicted"/>
<feature type="region of interest" description="Disordered" evidence="6">
    <location>
        <begin position="217"/>
        <end position="256"/>
    </location>
</feature>
<feature type="compositionally biased region" description="Low complexity" evidence="6">
    <location>
        <begin position="733"/>
        <end position="770"/>
    </location>
</feature>
<dbReference type="GO" id="GO:0008270">
    <property type="term" value="F:zinc ion binding"/>
    <property type="evidence" value="ECO:0007669"/>
    <property type="project" value="InterPro"/>
</dbReference>